<sequence>MAITIKSFPQASGYVSAHEEVWHVVDSTNKNVNGFKYLFDIYKGSELLTRVANTPYGGDGYGVLNVGNIVRSSLQTSNIGDIDLTNKYTISFSPINAGTDYWWSEYDVRYGEICGVTNLGAPNILPDLASGTYRVYNTYNRHQMHRAGAALSSGTVFLSNRPSESYFYDDEPVVFSINNKRFLSDGYYSLSIVSTEDGLSTNVTATDGMTYFSVNKAPSNFAVTVTNSSLIIQGVRSVKKRCSKYTPYTLIFLNAYGGWDSFTFVDGNILTDNEKKKFERSEWVLNGFNMTDRTGKVKYEGMKTYGAKFKTKMKLTSDILNTDEYKWLFELIVSPLVYIWDKSANLLHPVQITDTNYEIKNSLKNKTEFLEVNIDVYDQNTQFR</sequence>
<dbReference type="EMBL" id="LR796337">
    <property type="protein sequence ID" value="CAB4137170.1"/>
    <property type="molecule type" value="Genomic_DNA"/>
</dbReference>
<proteinExistence type="predicted"/>
<organism evidence="1">
    <name type="scientific">uncultured Caudovirales phage</name>
    <dbReference type="NCBI Taxonomy" id="2100421"/>
    <lineage>
        <taxon>Viruses</taxon>
        <taxon>Duplodnaviria</taxon>
        <taxon>Heunggongvirae</taxon>
        <taxon>Uroviricota</taxon>
        <taxon>Caudoviricetes</taxon>
        <taxon>Peduoviridae</taxon>
        <taxon>Maltschvirus</taxon>
        <taxon>Maltschvirus maltsch</taxon>
    </lineage>
</organism>
<accession>A0A6J5LWK0</accession>
<evidence type="ECO:0000313" key="1">
    <source>
        <dbReference type="EMBL" id="CAB4137170.1"/>
    </source>
</evidence>
<protein>
    <submittedName>
        <fullName evidence="1">Uncharacterized protein</fullName>
    </submittedName>
</protein>
<name>A0A6J5LWK0_9CAUD</name>
<reference evidence="1" key="1">
    <citation type="submission" date="2020-04" db="EMBL/GenBank/DDBJ databases">
        <authorList>
            <person name="Chiriac C."/>
            <person name="Salcher M."/>
            <person name="Ghai R."/>
            <person name="Kavagutti S V."/>
        </authorList>
    </citation>
    <scope>NUCLEOTIDE SEQUENCE</scope>
</reference>
<gene>
    <name evidence="1" type="ORF">UFOVP318_11</name>
</gene>